<dbReference type="CDD" id="cd05403">
    <property type="entry name" value="NT_KNTase_like"/>
    <property type="match status" value="1"/>
</dbReference>
<feature type="domain" description="Polymerase nucleotidyl transferase" evidence="1">
    <location>
        <begin position="19"/>
        <end position="71"/>
    </location>
</feature>
<dbReference type="PANTHER" id="PTHR33933:SF1">
    <property type="entry name" value="PROTEIN ADENYLYLTRANSFERASE MNTA-RELATED"/>
    <property type="match status" value="1"/>
</dbReference>
<dbReference type="PANTHER" id="PTHR33933">
    <property type="entry name" value="NUCLEOTIDYLTRANSFERASE"/>
    <property type="match status" value="1"/>
</dbReference>
<accession>A0AB73T8C1</accession>
<comment type="caution">
    <text evidence="2">The sequence shown here is derived from an EMBL/GenBank/DDBJ whole genome shotgun (WGS) entry which is preliminary data.</text>
</comment>
<dbReference type="InterPro" id="IPR002934">
    <property type="entry name" value="Polymerase_NTP_transf_dom"/>
</dbReference>
<evidence type="ECO:0000259" key="1">
    <source>
        <dbReference type="Pfam" id="PF01909"/>
    </source>
</evidence>
<evidence type="ECO:0000313" key="2">
    <source>
        <dbReference type="EMBL" id="PWJ78143.1"/>
    </source>
</evidence>
<organism evidence="2 3">
    <name type="scientific">Murimonas intestini</name>
    <dbReference type="NCBI Taxonomy" id="1337051"/>
    <lineage>
        <taxon>Bacteria</taxon>
        <taxon>Bacillati</taxon>
        <taxon>Bacillota</taxon>
        <taxon>Clostridia</taxon>
        <taxon>Lachnospirales</taxon>
        <taxon>Lachnospiraceae</taxon>
        <taxon>Murimonas</taxon>
    </lineage>
</organism>
<dbReference type="RefSeq" id="WP_109625076.1">
    <property type="nucleotide sequence ID" value="NZ_JANKBI010000005.1"/>
</dbReference>
<dbReference type="InterPro" id="IPR043519">
    <property type="entry name" value="NT_sf"/>
</dbReference>
<dbReference type="AlphaFoldDB" id="A0AB73T8C1"/>
<evidence type="ECO:0000313" key="3">
    <source>
        <dbReference type="Proteomes" id="UP000245412"/>
    </source>
</evidence>
<protein>
    <submittedName>
        <fullName evidence="2">Nucleotidyltransferase-like protein</fullName>
    </submittedName>
</protein>
<dbReference type="EMBL" id="QGGY01000002">
    <property type="protein sequence ID" value="PWJ78143.1"/>
    <property type="molecule type" value="Genomic_DNA"/>
</dbReference>
<dbReference type="Proteomes" id="UP000245412">
    <property type="component" value="Unassembled WGS sequence"/>
</dbReference>
<name>A0AB73T8C1_9FIRM</name>
<dbReference type="SUPFAM" id="SSF81301">
    <property type="entry name" value="Nucleotidyltransferase"/>
    <property type="match status" value="1"/>
</dbReference>
<dbReference type="Gene3D" id="3.30.460.10">
    <property type="entry name" value="Beta Polymerase, domain 2"/>
    <property type="match status" value="1"/>
</dbReference>
<dbReference type="Pfam" id="PF01909">
    <property type="entry name" value="NTP_transf_2"/>
    <property type="match status" value="1"/>
</dbReference>
<dbReference type="GO" id="GO:0016779">
    <property type="term" value="F:nucleotidyltransferase activity"/>
    <property type="evidence" value="ECO:0007669"/>
    <property type="project" value="InterPro"/>
</dbReference>
<sequence>MDEKILMELVKGILGVIENKVISIILYGSAARGTNTEESDVDVAILMQGNLDEETEDKLSDFIVDMNLEYDKVFSVIDIDYDTFCRWQKVTPFYQNVTREGVVLWKAA</sequence>
<proteinExistence type="predicted"/>
<gene>
    <name evidence="2" type="ORF">C7383_102279</name>
</gene>
<reference evidence="2 3" key="1">
    <citation type="submission" date="2018-05" db="EMBL/GenBank/DDBJ databases">
        <authorList>
            <person name="Goeker M."/>
            <person name="Huntemann M."/>
            <person name="Clum A."/>
            <person name="Pillay M."/>
            <person name="Palaniappan K."/>
            <person name="Varghese N."/>
            <person name="Mikhailova N."/>
            <person name="Stamatis D."/>
            <person name="Reddy T."/>
            <person name="Daum C."/>
            <person name="Shapiro N."/>
            <person name="Ivanova N."/>
            <person name="Kyrpides N."/>
            <person name="Woyke T."/>
        </authorList>
    </citation>
    <scope>NUCLEOTIDE SEQUENCE [LARGE SCALE GENOMIC DNA]</scope>
    <source>
        <strain evidence="2 3">DSM 26524</strain>
    </source>
</reference>
<keyword evidence="3" id="KW-1185">Reference proteome</keyword>
<dbReference type="InterPro" id="IPR052548">
    <property type="entry name" value="Type_VII_TA_antitoxin"/>
</dbReference>